<gene>
    <name evidence="3" type="ORF">MOZ60_08545</name>
</gene>
<dbReference type="Proteomes" id="UP001286174">
    <property type="component" value="Unassembled WGS sequence"/>
</dbReference>
<keyword evidence="4" id="KW-1185">Reference proteome</keyword>
<accession>A0AB35U3S2</accession>
<dbReference type="RefSeq" id="WP_370596360.1">
    <property type="nucleotide sequence ID" value="NZ_JALBUR010000023.1"/>
</dbReference>
<name>A0AB35U3S2_9FIRM</name>
<dbReference type="EC" id="3.1.21.-" evidence="3"/>
<comment type="caution">
    <text evidence="3">The sequence shown here is derived from an EMBL/GenBank/DDBJ whole genome shotgun (WGS) entry which is preliminary data.</text>
</comment>
<feature type="domain" description="Restriction endonuclease AspBHI N-terminal" evidence="2">
    <location>
        <begin position="60"/>
        <end position="234"/>
    </location>
</feature>
<dbReference type="AlphaFoldDB" id="A0AB35U3S2"/>
<dbReference type="GO" id="GO:0003677">
    <property type="term" value="F:DNA binding"/>
    <property type="evidence" value="ECO:0007669"/>
    <property type="project" value="InterPro"/>
</dbReference>
<dbReference type="GO" id="GO:0016787">
    <property type="term" value="F:hydrolase activity"/>
    <property type="evidence" value="ECO:0007669"/>
    <property type="project" value="UniProtKB-KW"/>
</dbReference>
<evidence type="ECO:0000313" key="4">
    <source>
        <dbReference type="Proteomes" id="UP001286174"/>
    </source>
</evidence>
<dbReference type="Gene3D" id="2.30.280.20">
    <property type="match status" value="1"/>
</dbReference>
<feature type="domain" description="Restriction endonuclease type IV Mrr" evidence="1">
    <location>
        <begin position="293"/>
        <end position="403"/>
    </location>
</feature>
<dbReference type="GO" id="GO:0009307">
    <property type="term" value="P:DNA restriction-modification system"/>
    <property type="evidence" value="ECO:0007669"/>
    <property type="project" value="InterPro"/>
</dbReference>
<dbReference type="GO" id="GO:0004519">
    <property type="term" value="F:endonuclease activity"/>
    <property type="evidence" value="ECO:0007669"/>
    <property type="project" value="UniProtKB-KW"/>
</dbReference>
<dbReference type="InterPro" id="IPR007560">
    <property type="entry name" value="Restrct_endonuc_IV_Mrr"/>
</dbReference>
<organism evidence="3 4">
    <name type="scientific">Grylomicrobium aquisgranensis</name>
    <dbReference type="NCBI Taxonomy" id="2926318"/>
    <lineage>
        <taxon>Bacteria</taxon>
        <taxon>Bacillati</taxon>
        <taxon>Bacillota</taxon>
        <taxon>Erysipelotrichia</taxon>
        <taxon>Erysipelotrichales</taxon>
        <taxon>Erysipelotrichaceae</taxon>
        <taxon>Grylomicrobium</taxon>
    </lineage>
</organism>
<keyword evidence="3" id="KW-0378">Hydrolase</keyword>
<dbReference type="Pfam" id="PF18062">
    <property type="entry name" value="RE_AspBHI_N"/>
    <property type="match status" value="1"/>
</dbReference>
<dbReference type="InterPro" id="IPR041409">
    <property type="entry name" value="RE_AspBHI_N"/>
</dbReference>
<dbReference type="InterPro" id="IPR011856">
    <property type="entry name" value="tRNA_endonuc-like_dom_sf"/>
</dbReference>
<dbReference type="Gene3D" id="3.40.1350.10">
    <property type="match status" value="1"/>
</dbReference>
<keyword evidence="3" id="KW-0255">Endonuclease</keyword>
<sequence length="439" mass="49737">MLEIGKVYRQSRSVKDPKVLTVDGLPNFYHETAVPNAGTQFDVQRGIHVCRKIKGADGKERIPLIIITSSPFKAGSEDNPWSDKYDPDHGYIRYYGDNKFSGKKPEDAPGNKALLDLMKVYQSPDKAVRATEAVPLLYFERVTVDGRPKGNLRFHGFGVAENAHLVTQYTIVDKKTGEKEFFSNYQFDFVVFSLKKDCENFDFIKWITARYDEKLSAEQTNQYAPHSWRDWINFGSDGLSQVRRNIAGNGIVKPAAQVPAVGSADYKLLQKIYEYYPTSTLKHKFEFLAMEVTRKVIEENGASCTPGWITQQSSDHGIDYVLRLNVGMDDLSGIRIVILGQAKCTDPSKPTNGRDIARTVARLKRGWIGAYVTTSFFSESVQKEVHEDDYPLMMINGKKVAQIVQKELFEKKMTLSDYLDSLEKVGVRENRAPEDILDL</sequence>
<keyword evidence="3" id="KW-0540">Nuclease</keyword>
<dbReference type="Pfam" id="PF04471">
    <property type="entry name" value="Mrr_cat"/>
    <property type="match status" value="1"/>
</dbReference>
<evidence type="ECO:0000259" key="2">
    <source>
        <dbReference type="Pfam" id="PF18062"/>
    </source>
</evidence>
<evidence type="ECO:0000259" key="1">
    <source>
        <dbReference type="Pfam" id="PF04471"/>
    </source>
</evidence>
<protein>
    <submittedName>
        <fullName evidence="3">Restriction endonuclease</fullName>
        <ecNumber evidence="3">3.1.21.-</ecNumber>
    </submittedName>
</protein>
<evidence type="ECO:0000313" key="3">
    <source>
        <dbReference type="EMBL" id="MDX8420140.1"/>
    </source>
</evidence>
<proteinExistence type="predicted"/>
<dbReference type="EMBL" id="JALBUR010000023">
    <property type="protein sequence ID" value="MDX8420140.1"/>
    <property type="molecule type" value="Genomic_DNA"/>
</dbReference>
<reference evidence="3 4" key="1">
    <citation type="submission" date="2022-03" db="EMBL/GenBank/DDBJ databases">
        <title>Novel taxa within the pig intestine.</title>
        <authorList>
            <person name="Wylensek D."/>
            <person name="Bishof K."/>
            <person name="Afrizal A."/>
            <person name="Clavel T."/>
        </authorList>
    </citation>
    <scope>NUCLEOTIDE SEQUENCE [LARGE SCALE GENOMIC DNA]</scope>
    <source>
        <strain evidence="3 4">CLA-KB-P133</strain>
    </source>
</reference>